<evidence type="ECO:0000256" key="1">
    <source>
        <dbReference type="SAM" id="MobiDB-lite"/>
    </source>
</evidence>
<feature type="compositionally biased region" description="Low complexity" evidence="1">
    <location>
        <begin position="43"/>
        <end position="53"/>
    </location>
</feature>
<proteinExistence type="predicted"/>
<name>A0AAE0PM08_SORBR</name>
<comment type="caution">
    <text evidence="2">The sequence shown here is derived from an EMBL/GenBank/DDBJ whole genome shotgun (WGS) entry which is preliminary data.</text>
</comment>
<dbReference type="EMBL" id="JAUTDP010000001">
    <property type="protein sequence ID" value="KAK3402481.1"/>
    <property type="molecule type" value="Genomic_DNA"/>
</dbReference>
<organism evidence="2 3">
    <name type="scientific">Sordaria brevicollis</name>
    <dbReference type="NCBI Taxonomy" id="83679"/>
    <lineage>
        <taxon>Eukaryota</taxon>
        <taxon>Fungi</taxon>
        <taxon>Dikarya</taxon>
        <taxon>Ascomycota</taxon>
        <taxon>Pezizomycotina</taxon>
        <taxon>Sordariomycetes</taxon>
        <taxon>Sordariomycetidae</taxon>
        <taxon>Sordariales</taxon>
        <taxon>Sordariaceae</taxon>
        <taxon>Sordaria</taxon>
    </lineage>
</organism>
<evidence type="ECO:0000313" key="3">
    <source>
        <dbReference type="Proteomes" id="UP001281003"/>
    </source>
</evidence>
<gene>
    <name evidence="2" type="ORF">B0T20DRAFT_449559</name>
</gene>
<feature type="compositionally biased region" description="Gly residues" evidence="1">
    <location>
        <begin position="32"/>
        <end position="42"/>
    </location>
</feature>
<accession>A0AAE0PM08</accession>
<keyword evidence="3" id="KW-1185">Reference proteome</keyword>
<reference evidence="2" key="2">
    <citation type="submission" date="2023-07" db="EMBL/GenBank/DDBJ databases">
        <authorList>
            <consortium name="Lawrence Berkeley National Laboratory"/>
            <person name="Haridas S."/>
            <person name="Hensen N."/>
            <person name="Bonometti L."/>
            <person name="Westerberg I."/>
            <person name="Brannstrom I.O."/>
            <person name="Guillou S."/>
            <person name="Cros-Aarteil S."/>
            <person name="Calhoun S."/>
            <person name="Kuo A."/>
            <person name="Mondo S."/>
            <person name="Pangilinan J."/>
            <person name="Riley R."/>
            <person name="LaButti K."/>
            <person name="Andreopoulos B."/>
            <person name="Lipzen A."/>
            <person name="Chen C."/>
            <person name="Yanf M."/>
            <person name="Daum C."/>
            <person name="Ng V."/>
            <person name="Clum A."/>
            <person name="Steindorff A."/>
            <person name="Ohm R."/>
            <person name="Martin F."/>
            <person name="Silar P."/>
            <person name="Natvig D."/>
            <person name="Lalanne C."/>
            <person name="Gautier V."/>
            <person name="Ament-velasquez S.L."/>
            <person name="Kruys A."/>
            <person name="Hutchinson M.I."/>
            <person name="Powell A.J."/>
            <person name="Barry K."/>
            <person name="Miller A.N."/>
            <person name="Grigoriev I.V."/>
            <person name="Debuchy R."/>
            <person name="Gladieux P."/>
            <person name="Thoren M.H."/>
            <person name="Johannesson H."/>
        </authorList>
    </citation>
    <scope>NUCLEOTIDE SEQUENCE</scope>
    <source>
        <strain evidence="2">FGSC 1904</strain>
    </source>
</reference>
<dbReference type="AlphaFoldDB" id="A0AAE0PM08"/>
<reference evidence="2" key="1">
    <citation type="journal article" date="2023" name="Mol. Phylogenet. Evol.">
        <title>Genome-scale phylogeny and comparative genomics of the fungal order Sordariales.</title>
        <authorList>
            <person name="Hensen N."/>
            <person name="Bonometti L."/>
            <person name="Westerberg I."/>
            <person name="Brannstrom I.O."/>
            <person name="Guillou S."/>
            <person name="Cros-Aarteil S."/>
            <person name="Calhoun S."/>
            <person name="Haridas S."/>
            <person name="Kuo A."/>
            <person name="Mondo S."/>
            <person name="Pangilinan J."/>
            <person name="Riley R."/>
            <person name="LaButti K."/>
            <person name="Andreopoulos B."/>
            <person name="Lipzen A."/>
            <person name="Chen C."/>
            <person name="Yan M."/>
            <person name="Daum C."/>
            <person name="Ng V."/>
            <person name="Clum A."/>
            <person name="Steindorff A."/>
            <person name="Ohm R.A."/>
            <person name="Martin F."/>
            <person name="Silar P."/>
            <person name="Natvig D.O."/>
            <person name="Lalanne C."/>
            <person name="Gautier V."/>
            <person name="Ament-Velasquez S.L."/>
            <person name="Kruys A."/>
            <person name="Hutchinson M.I."/>
            <person name="Powell A.J."/>
            <person name="Barry K."/>
            <person name="Miller A.N."/>
            <person name="Grigoriev I.V."/>
            <person name="Debuchy R."/>
            <person name="Gladieux P."/>
            <person name="Hiltunen Thoren M."/>
            <person name="Johannesson H."/>
        </authorList>
    </citation>
    <scope>NUCLEOTIDE SEQUENCE</scope>
    <source>
        <strain evidence="2">FGSC 1904</strain>
    </source>
</reference>
<dbReference type="Proteomes" id="UP001281003">
    <property type="component" value="Unassembled WGS sequence"/>
</dbReference>
<evidence type="ECO:0000313" key="2">
    <source>
        <dbReference type="EMBL" id="KAK3402481.1"/>
    </source>
</evidence>
<sequence length="91" mass="9058">MCTQTVLTTMLCRKCGSPMSNTTTTITTPCQGSGGGGGGGGTNSNSSNHSNTGRCPGTCPGAGKTITKTAKSGRVCGACTLEEVRIYTGSF</sequence>
<feature type="region of interest" description="Disordered" evidence="1">
    <location>
        <begin position="26"/>
        <end position="57"/>
    </location>
</feature>
<protein>
    <submittedName>
        <fullName evidence="2">Uncharacterized protein</fullName>
    </submittedName>
</protein>